<keyword evidence="1" id="KW-1133">Transmembrane helix</keyword>
<reference evidence="2 3" key="1">
    <citation type="submission" date="2016-10" db="EMBL/GenBank/DDBJ databases">
        <title>Comparative genomics between deep and shallow subseafloor isolates.</title>
        <authorList>
            <person name="Ishii S."/>
            <person name="Miller J.R."/>
            <person name="Sutton G."/>
            <person name="Suzuki S."/>
            <person name="Methe B."/>
            <person name="Inagaki F."/>
            <person name="Imachi H."/>
        </authorList>
    </citation>
    <scope>NUCLEOTIDE SEQUENCE [LARGE SCALE GENOMIC DNA]</scope>
    <source>
        <strain evidence="2 3">A8p</strain>
    </source>
</reference>
<evidence type="ECO:0000256" key="1">
    <source>
        <dbReference type="SAM" id="Phobius"/>
    </source>
</evidence>
<dbReference type="EMBL" id="CP017768">
    <property type="protein sequence ID" value="AUB60790.1"/>
    <property type="molecule type" value="Genomic_DNA"/>
</dbReference>
<keyword evidence="3" id="KW-1185">Reference proteome</keyword>
<dbReference type="AlphaFoldDB" id="A0A2H4VRY2"/>
<sequence length="336" mass="37530">MSGDRFAGNKYGMVFSIDIMMALIIITVILGVSADAMDIVGSKMEDYSYGNSLERIAQAGADMLVKTPGNPENWEKFPDVNGVTPGLSDLEINKKTHSNVISMVKIKRLEENYDKLINGNVIPSHCKSTLVIYPVDQSLEPINVKDIGENDSSSEVFVENRTVLCNYLNTTEMVFINARDQSLLSSQNQFGDECPHGEGTGSQSHEKVDYKNREAGWVCYPLRVTDGMLNSTDFYLITDPASIEDPVAMWMIDRPENRTEYTQLFQNKPILLNGMIEGIMGNNSTAVLWLHVYSSGNPDKAFNTHLAAFPKGTPPENVKVQYLTPQPCYFVFKVWV</sequence>
<evidence type="ECO:0000313" key="3">
    <source>
        <dbReference type="Proteomes" id="UP000232631"/>
    </source>
</evidence>
<dbReference type="GeneID" id="35123276"/>
<protein>
    <submittedName>
        <fullName evidence="2">Uncharacterized protein</fullName>
    </submittedName>
</protein>
<keyword evidence="1" id="KW-0472">Membrane</keyword>
<keyword evidence="1" id="KW-0812">Transmembrane</keyword>
<evidence type="ECO:0000313" key="2">
    <source>
        <dbReference type="EMBL" id="AUB60790.1"/>
    </source>
</evidence>
<gene>
    <name evidence="2" type="ORF">BK009_08960</name>
</gene>
<dbReference type="RefSeq" id="WP_100907168.1">
    <property type="nucleotide sequence ID" value="NZ_CP017768.1"/>
</dbReference>
<organism evidence="2 3">
    <name type="scientific">Methanobacterium subterraneum</name>
    <dbReference type="NCBI Taxonomy" id="59277"/>
    <lineage>
        <taxon>Archaea</taxon>
        <taxon>Methanobacteriati</taxon>
        <taxon>Methanobacteriota</taxon>
        <taxon>Methanomada group</taxon>
        <taxon>Methanobacteria</taxon>
        <taxon>Methanobacteriales</taxon>
        <taxon>Methanobacteriaceae</taxon>
        <taxon>Methanobacterium</taxon>
    </lineage>
</organism>
<proteinExistence type="predicted"/>
<name>A0A2H4VRY2_9EURY</name>
<dbReference type="Proteomes" id="UP000232631">
    <property type="component" value="Chromosome"/>
</dbReference>
<dbReference type="KEGG" id="msub:BK009_08960"/>
<feature type="transmembrane region" description="Helical" evidence="1">
    <location>
        <begin position="12"/>
        <end position="34"/>
    </location>
</feature>
<accession>A0A2H4VRY2</accession>